<keyword evidence="3" id="KW-1185">Reference proteome</keyword>
<evidence type="ECO:0000313" key="2">
    <source>
        <dbReference type="EMBL" id="KAJ7385153.1"/>
    </source>
</evidence>
<feature type="region of interest" description="Disordered" evidence="1">
    <location>
        <begin position="1"/>
        <end position="60"/>
    </location>
</feature>
<dbReference type="EMBL" id="MU825882">
    <property type="protein sequence ID" value="KAJ7385153.1"/>
    <property type="molecule type" value="Genomic_DNA"/>
</dbReference>
<dbReference type="PANTHER" id="PTHR31751:SF42">
    <property type="entry name" value="PROTEIN CBG10204"/>
    <property type="match status" value="1"/>
</dbReference>
<accession>A0A9X0D4A0</accession>
<dbReference type="OrthoDB" id="5989182at2759"/>
<gene>
    <name evidence="2" type="ORF">OS493_017529</name>
</gene>
<proteinExistence type="predicted"/>
<comment type="caution">
    <text evidence="2">The sequence shown here is derived from an EMBL/GenBank/DDBJ whole genome shotgun (WGS) entry which is preliminary data.</text>
</comment>
<evidence type="ECO:0000313" key="3">
    <source>
        <dbReference type="Proteomes" id="UP001163046"/>
    </source>
</evidence>
<dbReference type="Proteomes" id="UP001163046">
    <property type="component" value="Unassembled WGS sequence"/>
</dbReference>
<protein>
    <submittedName>
        <fullName evidence="2">Uncharacterized protein</fullName>
    </submittedName>
</protein>
<sequence>MTETQVEGEKEEGSDSEVESTARDEEAEEELDELELRSVMDQTTRQKRIRQRQNQQTRTVETKLNGCHSRTKIIGQNRNTLSFLSQLLLLFQFCHTCKADNPSVETSEIGTEAVVKTTCNNPECRKQNTWYSQPLMPGSRIPAGNFLLCLSILLTGGSATKVVQMFKHMGLGCVSLNTFFKYQRRNEAGSSPAMEFMAFKQCMEYLIGYGLLITPSYQTGTYPLPAI</sequence>
<dbReference type="AlphaFoldDB" id="A0A9X0D4A0"/>
<evidence type="ECO:0000256" key="1">
    <source>
        <dbReference type="SAM" id="MobiDB-lite"/>
    </source>
</evidence>
<name>A0A9X0D4A0_9CNID</name>
<dbReference type="PANTHER" id="PTHR31751">
    <property type="entry name" value="SI:CH211-108C17.2-RELATED-RELATED"/>
    <property type="match status" value="1"/>
</dbReference>
<organism evidence="2 3">
    <name type="scientific">Desmophyllum pertusum</name>
    <dbReference type="NCBI Taxonomy" id="174260"/>
    <lineage>
        <taxon>Eukaryota</taxon>
        <taxon>Metazoa</taxon>
        <taxon>Cnidaria</taxon>
        <taxon>Anthozoa</taxon>
        <taxon>Hexacorallia</taxon>
        <taxon>Scleractinia</taxon>
        <taxon>Caryophylliina</taxon>
        <taxon>Caryophylliidae</taxon>
        <taxon>Desmophyllum</taxon>
    </lineage>
</organism>
<reference evidence="2" key="1">
    <citation type="submission" date="2023-01" db="EMBL/GenBank/DDBJ databases">
        <title>Genome assembly of the deep-sea coral Lophelia pertusa.</title>
        <authorList>
            <person name="Herrera S."/>
            <person name="Cordes E."/>
        </authorList>
    </citation>
    <scope>NUCLEOTIDE SEQUENCE</scope>
    <source>
        <strain evidence="2">USNM1676648</strain>
        <tissue evidence="2">Polyp</tissue>
    </source>
</reference>